<protein>
    <submittedName>
        <fullName evidence="1">Uncharacterized protein</fullName>
    </submittedName>
</protein>
<name>A0A2P2QK29_RHIMU</name>
<sequence>MKKSSMFYTCLLLI</sequence>
<evidence type="ECO:0000313" key="1">
    <source>
        <dbReference type="EMBL" id="MBX67346.1"/>
    </source>
</evidence>
<organism evidence="1">
    <name type="scientific">Rhizophora mucronata</name>
    <name type="common">Asiatic mangrove</name>
    <dbReference type="NCBI Taxonomy" id="61149"/>
    <lineage>
        <taxon>Eukaryota</taxon>
        <taxon>Viridiplantae</taxon>
        <taxon>Streptophyta</taxon>
        <taxon>Embryophyta</taxon>
        <taxon>Tracheophyta</taxon>
        <taxon>Spermatophyta</taxon>
        <taxon>Magnoliopsida</taxon>
        <taxon>eudicotyledons</taxon>
        <taxon>Gunneridae</taxon>
        <taxon>Pentapetalae</taxon>
        <taxon>rosids</taxon>
        <taxon>fabids</taxon>
        <taxon>Malpighiales</taxon>
        <taxon>Rhizophoraceae</taxon>
        <taxon>Rhizophora</taxon>
    </lineage>
</organism>
<reference evidence="1" key="1">
    <citation type="submission" date="2018-02" db="EMBL/GenBank/DDBJ databases">
        <title>Rhizophora mucronata_Transcriptome.</title>
        <authorList>
            <person name="Meera S.P."/>
            <person name="Sreeshan A."/>
            <person name="Augustine A."/>
        </authorList>
    </citation>
    <scope>NUCLEOTIDE SEQUENCE</scope>
    <source>
        <tissue evidence="1">Leaf</tissue>
    </source>
</reference>
<proteinExistence type="predicted"/>
<accession>A0A2P2QK29</accession>
<dbReference type="EMBL" id="GGEC01086862">
    <property type="protein sequence ID" value="MBX67346.1"/>
    <property type="molecule type" value="Transcribed_RNA"/>
</dbReference>